<keyword evidence="7" id="KW-0521">NADP</keyword>
<dbReference type="AlphaFoldDB" id="A0A0X8JIB3"/>
<dbReference type="GO" id="GO:0006740">
    <property type="term" value="P:NADPH regeneration"/>
    <property type="evidence" value="ECO:0007669"/>
    <property type="project" value="TreeGrafter"/>
</dbReference>
<keyword evidence="6 13" id="KW-0812">Transmembrane</keyword>
<keyword evidence="4" id="KW-1003">Cell membrane</keyword>
<dbReference type="GO" id="GO:0008750">
    <property type="term" value="F:proton-translocating NAD(P)+ transhydrogenase activity"/>
    <property type="evidence" value="ECO:0007669"/>
    <property type="project" value="UniProtKB-EC"/>
</dbReference>
<evidence type="ECO:0000256" key="13">
    <source>
        <dbReference type="SAM" id="Phobius"/>
    </source>
</evidence>
<keyword evidence="11 13" id="KW-0472">Membrane</keyword>
<dbReference type="STRING" id="44742.AXF13_01535"/>
<name>A0A0X8JIB3_9BACT</name>
<keyword evidence="10" id="KW-0520">NAD</keyword>
<evidence type="ECO:0000256" key="3">
    <source>
        <dbReference type="ARBA" id="ARBA00012943"/>
    </source>
</evidence>
<comment type="catalytic activity">
    <reaction evidence="12">
        <text>NAD(+) + NADPH + H(+)(in) = NADH + NADP(+) + H(+)(out)</text>
        <dbReference type="Rhea" id="RHEA:47992"/>
        <dbReference type="ChEBI" id="CHEBI:15378"/>
        <dbReference type="ChEBI" id="CHEBI:57540"/>
        <dbReference type="ChEBI" id="CHEBI:57783"/>
        <dbReference type="ChEBI" id="CHEBI:57945"/>
        <dbReference type="ChEBI" id="CHEBI:58349"/>
        <dbReference type="EC" id="7.1.1.1"/>
    </reaction>
</comment>
<keyword evidence="16" id="KW-1185">Reference proteome</keyword>
<organism evidence="15 16">
    <name type="scientific">Desulfovibrio fairfieldensis</name>
    <dbReference type="NCBI Taxonomy" id="44742"/>
    <lineage>
        <taxon>Bacteria</taxon>
        <taxon>Pseudomonadati</taxon>
        <taxon>Thermodesulfobacteriota</taxon>
        <taxon>Desulfovibrionia</taxon>
        <taxon>Desulfovibrionales</taxon>
        <taxon>Desulfovibrionaceae</taxon>
        <taxon>Desulfovibrio</taxon>
    </lineage>
</organism>
<evidence type="ECO:0000256" key="1">
    <source>
        <dbReference type="ARBA" id="ARBA00003943"/>
    </source>
</evidence>
<dbReference type="Proteomes" id="UP000069241">
    <property type="component" value="Chromosome"/>
</dbReference>
<evidence type="ECO:0000259" key="14">
    <source>
        <dbReference type="Pfam" id="PF12769"/>
    </source>
</evidence>
<evidence type="ECO:0000256" key="7">
    <source>
        <dbReference type="ARBA" id="ARBA00022857"/>
    </source>
</evidence>
<evidence type="ECO:0000256" key="4">
    <source>
        <dbReference type="ARBA" id="ARBA00022475"/>
    </source>
</evidence>
<gene>
    <name evidence="15" type="ORF">AXF13_01535</name>
</gene>
<dbReference type="PANTHER" id="PTHR10160">
    <property type="entry name" value="NAD(P) TRANSHYDROGENASE"/>
    <property type="match status" value="1"/>
</dbReference>
<dbReference type="EC" id="7.1.1.1" evidence="3"/>
<comment type="subcellular location">
    <subcellularLocation>
        <location evidence="2">Cell inner membrane</location>
        <topology evidence="2">Multi-pass membrane protein</topology>
    </subcellularLocation>
</comment>
<dbReference type="EMBL" id="CP014229">
    <property type="protein sequence ID" value="AMD88903.1"/>
    <property type="molecule type" value="Genomic_DNA"/>
</dbReference>
<accession>A0A0X8JIB3</accession>
<keyword evidence="8" id="KW-1278">Translocase</keyword>
<comment type="function">
    <text evidence="1">The transhydrogenation between NADH and NADP is coupled to respiration and ATP hydrolysis and functions as a proton pump across the membrane.</text>
</comment>
<evidence type="ECO:0000256" key="6">
    <source>
        <dbReference type="ARBA" id="ARBA00022692"/>
    </source>
</evidence>
<sequence>MSMFILLLVFVAALVIGYKVLSHIPSLLHTPLMSSMNALDGVIILGALTATHLATTPLGAFLGGCGIALAVTNVFGGFDITHKMLKMIAGKKR</sequence>
<evidence type="ECO:0000256" key="9">
    <source>
        <dbReference type="ARBA" id="ARBA00022989"/>
    </source>
</evidence>
<feature type="domain" description="NAD(P) transhydrogenase alpha subunit C-terminal" evidence="14">
    <location>
        <begin position="7"/>
        <end position="87"/>
    </location>
</feature>
<evidence type="ECO:0000313" key="15">
    <source>
        <dbReference type="EMBL" id="AMD88903.1"/>
    </source>
</evidence>
<evidence type="ECO:0000256" key="12">
    <source>
        <dbReference type="ARBA" id="ARBA00048202"/>
    </source>
</evidence>
<dbReference type="GO" id="GO:0005886">
    <property type="term" value="C:plasma membrane"/>
    <property type="evidence" value="ECO:0007669"/>
    <property type="project" value="UniProtKB-SubCell"/>
</dbReference>
<evidence type="ECO:0000256" key="10">
    <source>
        <dbReference type="ARBA" id="ARBA00023027"/>
    </source>
</evidence>
<protein>
    <recommendedName>
        <fullName evidence="3">proton-translocating NAD(P)(+) transhydrogenase</fullName>
        <ecNumber evidence="3">7.1.1.1</ecNumber>
    </recommendedName>
</protein>
<evidence type="ECO:0000256" key="5">
    <source>
        <dbReference type="ARBA" id="ARBA00022519"/>
    </source>
</evidence>
<proteinExistence type="predicted"/>
<evidence type="ECO:0000256" key="8">
    <source>
        <dbReference type="ARBA" id="ARBA00022967"/>
    </source>
</evidence>
<keyword evidence="9 13" id="KW-1133">Transmembrane helix</keyword>
<dbReference type="InterPro" id="IPR024605">
    <property type="entry name" value="NADP_transhyd_a_C"/>
</dbReference>
<evidence type="ECO:0000256" key="11">
    <source>
        <dbReference type="ARBA" id="ARBA00023136"/>
    </source>
</evidence>
<dbReference type="Pfam" id="PF12769">
    <property type="entry name" value="PNTB_4TM"/>
    <property type="match status" value="1"/>
</dbReference>
<feature type="transmembrane region" description="Helical" evidence="13">
    <location>
        <begin position="58"/>
        <end position="78"/>
    </location>
</feature>
<dbReference type="PANTHER" id="PTHR10160:SF19">
    <property type="entry name" value="PROTON-TRANSLOCATING NAD(P)(+) TRANSHYDROGENASE"/>
    <property type="match status" value="1"/>
</dbReference>
<reference evidence="16" key="1">
    <citation type="submission" date="2016-02" db="EMBL/GenBank/DDBJ databases">
        <authorList>
            <person name="Holder M.E."/>
            <person name="Ajami N.J."/>
            <person name="Petrosino J.F."/>
        </authorList>
    </citation>
    <scope>NUCLEOTIDE SEQUENCE [LARGE SCALE GENOMIC DNA]</scope>
    <source>
        <strain evidence="16">CCUG 45958</strain>
    </source>
</reference>
<dbReference type="KEGG" id="dfi:AXF13_01535"/>
<keyword evidence="5" id="KW-0997">Cell inner membrane</keyword>
<dbReference type="GO" id="GO:0050661">
    <property type="term" value="F:NADP binding"/>
    <property type="evidence" value="ECO:0007669"/>
    <property type="project" value="TreeGrafter"/>
</dbReference>
<evidence type="ECO:0000313" key="16">
    <source>
        <dbReference type="Proteomes" id="UP000069241"/>
    </source>
</evidence>
<evidence type="ECO:0000256" key="2">
    <source>
        <dbReference type="ARBA" id="ARBA00004429"/>
    </source>
</evidence>